<proteinExistence type="predicted"/>
<sequence>MLKKFPNISISLRFTDNTAEQRPAPRGPNFDNEVMPNWCIMLEPGFNEEFLEFESKVHQVMKLLEDISVANKKEGEEVKKPEKDIYQDLNQNNFIVTTRARGTSVNKKKVTPASEEMKRTSQGAIEMDKFTFMQQLEQDAEERHKGFKERERIAQSFRALGNEAYRKANYEKAINMYTKAIDHIKDSPILYNNRALSYIKLKNYKRAIMDCDYVLNKLEDKNLRAWLYRSAAYKRLGDETNFENSVKLAHKNNPKKGAIIDEFIEKVKLEGI</sequence>
<dbReference type="SMART" id="SM00028">
    <property type="entry name" value="TPR"/>
    <property type="match status" value="2"/>
</dbReference>
<dbReference type="GO" id="GO:0005737">
    <property type="term" value="C:cytoplasm"/>
    <property type="evidence" value="ECO:0007669"/>
    <property type="project" value="TreeGrafter"/>
</dbReference>
<organism evidence="2 3">
    <name type="scientific">Glossina pallidipes</name>
    <name type="common">Tsetse fly</name>
    <dbReference type="NCBI Taxonomy" id="7398"/>
    <lineage>
        <taxon>Eukaryota</taxon>
        <taxon>Metazoa</taxon>
        <taxon>Ecdysozoa</taxon>
        <taxon>Arthropoda</taxon>
        <taxon>Hexapoda</taxon>
        <taxon>Insecta</taxon>
        <taxon>Pterygota</taxon>
        <taxon>Neoptera</taxon>
        <taxon>Endopterygota</taxon>
        <taxon>Diptera</taxon>
        <taxon>Brachycera</taxon>
        <taxon>Muscomorpha</taxon>
        <taxon>Hippoboscoidea</taxon>
        <taxon>Glossinidae</taxon>
        <taxon>Glossina</taxon>
    </lineage>
</organism>
<dbReference type="SUPFAM" id="SSF48452">
    <property type="entry name" value="TPR-like"/>
    <property type="match status" value="1"/>
</dbReference>
<dbReference type="InterPro" id="IPR043195">
    <property type="entry name" value="TTC12"/>
</dbReference>
<keyword evidence="1" id="KW-0802">TPR repeat</keyword>
<dbReference type="PROSITE" id="PS50005">
    <property type="entry name" value="TPR"/>
    <property type="match status" value="1"/>
</dbReference>
<protein>
    <submittedName>
        <fullName evidence="2">TPR_REGION domain-containing protein</fullName>
    </submittedName>
</protein>
<dbReference type="InterPro" id="IPR019734">
    <property type="entry name" value="TPR_rpt"/>
</dbReference>
<name>A0A1A9ZWS6_GLOPL</name>
<dbReference type="EnsemblMetazoa" id="GPAI027517-RA">
    <property type="protein sequence ID" value="GPAI027517-PA"/>
    <property type="gene ID" value="GPAI027517"/>
</dbReference>
<dbReference type="VEuPathDB" id="VectorBase:GPAI027517"/>
<dbReference type="STRING" id="7398.A0A1A9ZWS6"/>
<evidence type="ECO:0000313" key="3">
    <source>
        <dbReference type="Proteomes" id="UP000092445"/>
    </source>
</evidence>
<reference evidence="2" key="2">
    <citation type="submission" date="2020-05" db="UniProtKB">
        <authorList>
            <consortium name="EnsemblMetazoa"/>
        </authorList>
    </citation>
    <scope>IDENTIFICATION</scope>
    <source>
        <strain evidence="2">IAEA</strain>
    </source>
</reference>
<dbReference type="InterPro" id="IPR011990">
    <property type="entry name" value="TPR-like_helical_dom_sf"/>
</dbReference>
<dbReference type="PANTHER" id="PTHR46540:SF1">
    <property type="entry name" value="TETRATRICOPEPTIDE REPEAT PROTEIN 12"/>
    <property type="match status" value="1"/>
</dbReference>
<dbReference type="Proteomes" id="UP000092445">
    <property type="component" value="Unassembled WGS sequence"/>
</dbReference>
<evidence type="ECO:0000256" key="1">
    <source>
        <dbReference type="PROSITE-ProRule" id="PRU00339"/>
    </source>
</evidence>
<dbReference type="PANTHER" id="PTHR46540">
    <property type="entry name" value="TETRATRICOPEPTIDE REPEAT PROTEIN 12"/>
    <property type="match status" value="1"/>
</dbReference>
<reference evidence="3" key="1">
    <citation type="submission" date="2014-03" db="EMBL/GenBank/DDBJ databases">
        <authorList>
            <person name="Aksoy S."/>
            <person name="Warren W."/>
            <person name="Wilson R.K."/>
        </authorList>
    </citation>
    <scope>NUCLEOTIDE SEQUENCE [LARGE SCALE GENOMIC DNA]</scope>
    <source>
        <strain evidence="3">IAEA</strain>
    </source>
</reference>
<accession>A0A1A9ZWS6</accession>
<evidence type="ECO:0000313" key="2">
    <source>
        <dbReference type="EnsemblMetazoa" id="GPAI027517-PA"/>
    </source>
</evidence>
<dbReference type="Gene3D" id="1.25.40.10">
    <property type="entry name" value="Tetratricopeptide repeat domain"/>
    <property type="match status" value="1"/>
</dbReference>
<keyword evidence="3" id="KW-1185">Reference proteome</keyword>
<dbReference type="GO" id="GO:0005813">
    <property type="term" value="C:centrosome"/>
    <property type="evidence" value="ECO:0007669"/>
    <property type="project" value="TreeGrafter"/>
</dbReference>
<dbReference type="AlphaFoldDB" id="A0A1A9ZWS6"/>
<dbReference type="GO" id="GO:0007288">
    <property type="term" value="P:sperm axoneme assembly"/>
    <property type="evidence" value="ECO:0007669"/>
    <property type="project" value="TreeGrafter"/>
</dbReference>
<feature type="repeat" description="TPR" evidence="1">
    <location>
        <begin position="154"/>
        <end position="187"/>
    </location>
</feature>
<dbReference type="GO" id="GO:0070286">
    <property type="term" value="P:axonemal dynein complex assembly"/>
    <property type="evidence" value="ECO:0007669"/>
    <property type="project" value="TreeGrafter"/>
</dbReference>